<evidence type="ECO:0000256" key="1">
    <source>
        <dbReference type="ARBA" id="ARBA00003975"/>
    </source>
</evidence>
<dbReference type="InterPro" id="IPR024721">
    <property type="entry name" value="Snurportin-1_N"/>
</dbReference>
<evidence type="ECO:0000256" key="10">
    <source>
        <dbReference type="ARBA" id="ARBA00031454"/>
    </source>
</evidence>
<sequence>MDDLLDSLSSDLRVSTDANSTAAQHPRFASYKVKYSASSQSERRREFIEKQKQRRFDFQQHARNLADGFGSSTSSSKRDPEEKMDCSIQKPRRNTDRLYRNQLMLSEWLVEYPEQFEEDWVMKLCPVGKRCLVISSRGSTKAYARNGYHMATFSSLLPGGSKGVEGKFSDYCLLDCIYSELHKVYHVLDLMCWKSHPIFDSEADFRFYWLDAKLEEIPEVKGASEENRYRFLPLPRYPCSAQGLTAAMNSPLPFEAELDGLLFFHKRAHYHQGVTPLVGWLKAYMVPEILHLDVHPGYLEQRPAKHEAGLKDKLEANKSRTRGRLEAQQEARTPRRNRARRWTSDSSRQLSSFCKHTLGGSCDERERDSVYV</sequence>
<accession>A0A0K8RR08</accession>
<evidence type="ECO:0000256" key="5">
    <source>
        <dbReference type="ARBA" id="ARBA00016034"/>
    </source>
</evidence>
<dbReference type="GO" id="GO:0005634">
    <property type="term" value="C:nucleus"/>
    <property type="evidence" value="ECO:0007669"/>
    <property type="project" value="UniProtKB-SubCell"/>
</dbReference>
<keyword evidence="7" id="KW-0963">Cytoplasm</keyword>
<dbReference type="GO" id="GO:0061015">
    <property type="term" value="P:snRNA import into nucleus"/>
    <property type="evidence" value="ECO:0007669"/>
    <property type="project" value="InterPro"/>
</dbReference>
<evidence type="ECO:0000256" key="12">
    <source>
        <dbReference type="SAM" id="MobiDB-lite"/>
    </source>
</evidence>
<keyword evidence="14" id="KW-0675">Receptor</keyword>
<feature type="domain" description="IBB" evidence="13">
    <location>
        <begin position="11"/>
        <end position="72"/>
    </location>
</feature>
<proteinExistence type="evidence at transcript level"/>
<dbReference type="AlphaFoldDB" id="A0A0K8RR08"/>
<evidence type="ECO:0000256" key="8">
    <source>
        <dbReference type="ARBA" id="ARBA00022884"/>
    </source>
</evidence>
<feature type="compositionally biased region" description="Basic and acidic residues" evidence="12">
    <location>
        <begin position="303"/>
        <end position="333"/>
    </location>
</feature>
<dbReference type="PANTHER" id="PTHR13403:SF6">
    <property type="entry name" value="SNURPORTIN-1"/>
    <property type="match status" value="1"/>
</dbReference>
<dbReference type="InterPro" id="IPR002652">
    <property type="entry name" value="Importin-a_IBB"/>
</dbReference>
<organism evidence="14">
    <name type="scientific">Ixodes ricinus</name>
    <name type="common">Common tick</name>
    <name type="synonym">Acarus ricinus</name>
    <dbReference type="NCBI Taxonomy" id="34613"/>
    <lineage>
        <taxon>Eukaryota</taxon>
        <taxon>Metazoa</taxon>
        <taxon>Ecdysozoa</taxon>
        <taxon>Arthropoda</taxon>
        <taxon>Chelicerata</taxon>
        <taxon>Arachnida</taxon>
        <taxon>Acari</taxon>
        <taxon>Parasitiformes</taxon>
        <taxon>Ixodida</taxon>
        <taxon>Ixodoidea</taxon>
        <taxon>Ixodidae</taxon>
        <taxon>Ixodinae</taxon>
        <taxon>Ixodes</taxon>
    </lineage>
</organism>
<evidence type="ECO:0000256" key="2">
    <source>
        <dbReference type="ARBA" id="ARBA00004123"/>
    </source>
</evidence>
<name>A0A0K8RR08_IXORI</name>
<feature type="region of interest" description="Disordered" evidence="12">
    <location>
        <begin position="303"/>
        <end position="344"/>
    </location>
</feature>
<dbReference type="Pfam" id="PF21974">
    <property type="entry name" value="SPN1_m3Gcap_bd"/>
    <property type="match status" value="1"/>
</dbReference>
<keyword evidence="6 11" id="KW-0813">Transport</keyword>
<dbReference type="Gene3D" id="3.30.470.30">
    <property type="entry name" value="DNA ligase/mRNA capping enzyme"/>
    <property type="match status" value="1"/>
</dbReference>
<dbReference type="PANTHER" id="PTHR13403">
    <property type="entry name" value="SNURPORTIN1 RNUT1 PROTEIN RNA, U TRANSPORTER 1"/>
    <property type="match status" value="1"/>
</dbReference>
<dbReference type="GO" id="GO:0006606">
    <property type="term" value="P:protein import into nucleus"/>
    <property type="evidence" value="ECO:0007669"/>
    <property type="project" value="InterPro"/>
</dbReference>
<dbReference type="GO" id="GO:0003723">
    <property type="term" value="F:RNA binding"/>
    <property type="evidence" value="ECO:0007669"/>
    <property type="project" value="UniProtKB-KW"/>
</dbReference>
<reference evidence="14" key="1">
    <citation type="submission" date="2012-12" db="EMBL/GenBank/DDBJ databases">
        <title>Identification and characterization of a phenylalanine ammonia-lyase gene family in Isatis indigotica Fort.</title>
        <authorList>
            <person name="Liu Q."/>
            <person name="Chen J."/>
            <person name="Zhou X."/>
            <person name="Di P."/>
            <person name="Xiao Y."/>
            <person name="Xuan H."/>
            <person name="Zhang L."/>
            <person name="Chen W."/>
        </authorList>
    </citation>
    <scope>NUCLEOTIDE SEQUENCE</scope>
    <source>
        <tissue evidence="14">Salivary gland</tissue>
    </source>
</reference>
<feature type="non-terminal residue" evidence="14">
    <location>
        <position position="372"/>
    </location>
</feature>
<keyword evidence="8" id="KW-0694">RNA-binding</keyword>
<dbReference type="InterPro" id="IPR047857">
    <property type="entry name" value="Snurportin1_C"/>
</dbReference>
<dbReference type="Pfam" id="PF11538">
    <property type="entry name" value="Snurportin1"/>
    <property type="match status" value="1"/>
</dbReference>
<evidence type="ECO:0000256" key="11">
    <source>
        <dbReference type="PROSITE-ProRule" id="PRU00561"/>
    </source>
</evidence>
<feature type="region of interest" description="Disordered" evidence="12">
    <location>
        <begin position="1"/>
        <end position="24"/>
    </location>
</feature>
<dbReference type="EMBL" id="GADI01000307">
    <property type="protein sequence ID" value="JAA73501.1"/>
    <property type="molecule type" value="mRNA"/>
</dbReference>
<evidence type="ECO:0000256" key="4">
    <source>
        <dbReference type="ARBA" id="ARBA00007540"/>
    </source>
</evidence>
<evidence type="ECO:0000256" key="3">
    <source>
        <dbReference type="ARBA" id="ARBA00004496"/>
    </source>
</evidence>
<evidence type="ECO:0000256" key="6">
    <source>
        <dbReference type="ARBA" id="ARBA00022448"/>
    </source>
</evidence>
<comment type="subcellular location">
    <subcellularLocation>
        <location evidence="3">Cytoplasm</location>
    </subcellularLocation>
    <subcellularLocation>
        <location evidence="2">Nucleus</location>
    </subcellularLocation>
</comment>
<dbReference type="InterPro" id="IPR017336">
    <property type="entry name" value="Snurportin-1"/>
</dbReference>
<feature type="compositionally biased region" description="Low complexity" evidence="12">
    <location>
        <begin position="1"/>
        <end position="12"/>
    </location>
</feature>
<dbReference type="PROSITE" id="PS51214">
    <property type="entry name" value="IBB"/>
    <property type="match status" value="1"/>
</dbReference>
<evidence type="ECO:0000259" key="13">
    <source>
        <dbReference type="PROSITE" id="PS51214"/>
    </source>
</evidence>
<dbReference type="GO" id="GO:0005737">
    <property type="term" value="C:cytoplasm"/>
    <property type="evidence" value="ECO:0007669"/>
    <property type="project" value="UniProtKB-SubCell"/>
</dbReference>
<evidence type="ECO:0000256" key="9">
    <source>
        <dbReference type="ARBA" id="ARBA00023242"/>
    </source>
</evidence>
<dbReference type="GO" id="GO:0061608">
    <property type="term" value="F:nuclear import signal receptor activity"/>
    <property type="evidence" value="ECO:0007669"/>
    <property type="project" value="InterPro"/>
</dbReference>
<keyword evidence="9" id="KW-0539">Nucleus</keyword>
<dbReference type="CDD" id="cd09232">
    <property type="entry name" value="Snurportin-1_C"/>
    <property type="match status" value="1"/>
</dbReference>
<evidence type="ECO:0000256" key="7">
    <source>
        <dbReference type="ARBA" id="ARBA00022490"/>
    </source>
</evidence>
<comment type="function">
    <text evidence="1">Functions as an U snRNP-specific nuclear import adapter. Involved in the trimethylguanosine (m3G)-cap-dependent nuclear import of U snRNPs. Binds specifically to the terminal m3G-cap U snRNAs.</text>
</comment>
<dbReference type="SUPFAM" id="SSF56091">
    <property type="entry name" value="DNA ligase/mRNA capping enzyme, catalytic domain"/>
    <property type="match status" value="1"/>
</dbReference>
<feature type="region of interest" description="Disordered" evidence="12">
    <location>
        <begin position="66"/>
        <end position="90"/>
    </location>
</feature>
<feature type="compositionally biased region" description="Basic and acidic residues" evidence="12">
    <location>
        <begin position="76"/>
        <end position="85"/>
    </location>
</feature>
<comment type="similarity">
    <text evidence="4">Belongs to the snurportin family.</text>
</comment>
<evidence type="ECO:0000313" key="14">
    <source>
        <dbReference type="EMBL" id="JAA73501.1"/>
    </source>
</evidence>
<protein>
    <recommendedName>
        <fullName evidence="5">Snurportin-1</fullName>
    </recommendedName>
    <alternativeName>
        <fullName evidence="10">RNA U transporter 1</fullName>
    </alternativeName>
</protein>